<dbReference type="InterPro" id="IPR028098">
    <property type="entry name" value="Glyco_trans_4-like_N"/>
</dbReference>
<accession>A0A2U2DDP9</accession>
<dbReference type="GO" id="GO:0016757">
    <property type="term" value="F:glycosyltransferase activity"/>
    <property type="evidence" value="ECO:0007669"/>
    <property type="project" value="UniProtKB-ARBA"/>
</dbReference>
<gene>
    <name evidence="2" type="ORF">C9I49_02830</name>
</gene>
<sequence length="434" mass="48877">MLTRREQLKVLLVNYYYKPMVDAHAYRWAQLAEYWAARGFEVDVICSKVSGAPSAERVNNVNVTRVGFFQAKKIQSEQNLNSQSAEKYTSVLAVLKKNARLLYRKIYWPDGLWHWSFGVANELFKRRSVPYDLVVSYSPSFAAHLSVLFFKKLCRRQFHWVADYGDPFSTSMSMPNNNIFLYRRLNHYVESSILNSASKACFTSQHTYDDYSSTFGVMRNAHVIPHLADIKNVYLNTKDVSDPIVTRLVFVGNFHDGIREPFLAAAIIEKLSALLSVGNGRRIVFDIYGASNGVDVASVCNSTIKWHGPLERERVAEVIGGADFLVNIENTNCSMIPSKIVEYIATGKPIIDIASARADVSALIARYAIEGHAVIMTAEDFGRLDCLENFIEKYKGEGKICFEIVSGFLKDYGIEAVSEKYLSDLRGAGIRVCA</sequence>
<proteinExistence type="predicted"/>
<evidence type="ECO:0000259" key="1">
    <source>
        <dbReference type="Pfam" id="PF13439"/>
    </source>
</evidence>
<evidence type="ECO:0000313" key="2">
    <source>
        <dbReference type="EMBL" id="PWE47447.1"/>
    </source>
</evidence>
<dbReference type="EMBL" id="QFAW01000003">
    <property type="protein sequence ID" value="PWE47447.1"/>
    <property type="molecule type" value="Genomic_DNA"/>
</dbReference>
<evidence type="ECO:0000313" key="3">
    <source>
        <dbReference type="Proteomes" id="UP000245056"/>
    </source>
</evidence>
<reference evidence="2 3" key="1">
    <citation type="submission" date="2018-05" db="EMBL/GenBank/DDBJ databases">
        <title>Genome sequences of two Antarctic strains of Pseudomonas prosekii: insights into adaptation to extreme conditions.</title>
        <authorList>
            <person name="Snopkova K."/>
            <person name="Dufkova K."/>
            <person name="Cejkova D."/>
            <person name="Sedlacek I."/>
            <person name="Smajs D."/>
        </authorList>
    </citation>
    <scope>NUCLEOTIDE SEQUENCE [LARGE SCALE GENOMIC DNA]</scope>
    <source>
        <strain evidence="2 3">P2673</strain>
    </source>
</reference>
<dbReference type="Pfam" id="PF13439">
    <property type="entry name" value="Glyco_transf_4"/>
    <property type="match status" value="1"/>
</dbReference>
<name>A0A2U2DDP9_9PSED</name>
<dbReference type="OrthoDB" id="9794575at2"/>
<dbReference type="AlphaFoldDB" id="A0A2U2DDP9"/>
<organism evidence="2 3">
    <name type="scientific">Pseudomonas prosekii</name>
    <dbReference type="NCBI Taxonomy" id="1148509"/>
    <lineage>
        <taxon>Bacteria</taxon>
        <taxon>Pseudomonadati</taxon>
        <taxon>Pseudomonadota</taxon>
        <taxon>Gammaproteobacteria</taxon>
        <taxon>Pseudomonadales</taxon>
        <taxon>Pseudomonadaceae</taxon>
        <taxon>Pseudomonas</taxon>
    </lineage>
</organism>
<protein>
    <recommendedName>
        <fullName evidence="1">Glycosyltransferase subfamily 4-like N-terminal domain-containing protein</fullName>
    </recommendedName>
</protein>
<feature type="domain" description="Glycosyltransferase subfamily 4-like N-terminal" evidence="1">
    <location>
        <begin position="29"/>
        <end position="229"/>
    </location>
</feature>
<dbReference type="SUPFAM" id="SSF53756">
    <property type="entry name" value="UDP-Glycosyltransferase/glycogen phosphorylase"/>
    <property type="match status" value="1"/>
</dbReference>
<dbReference type="Gene3D" id="3.40.50.2000">
    <property type="entry name" value="Glycogen Phosphorylase B"/>
    <property type="match status" value="2"/>
</dbReference>
<comment type="caution">
    <text evidence="2">The sequence shown here is derived from an EMBL/GenBank/DDBJ whole genome shotgun (WGS) entry which is preliminary data.</text>
</comment>
<dbReference type="Proteomes" id="UP000245056">
    <property type="component" value="Unassembled WGS sequence"/>
</dbReference>